<reference evidence="3 4" key="1">
    <citation type="submission" date="2019-03" db="EMBL/GenBank/DDBJ databases">
        <title>Complete genome sequence of Ferrigenium kumadai strain An22, a microaerophilic iron-oxidizing bacterium isolated from a paddy field soil.</title>
        <authorList>
            <person name="Watanabe T."/>
            <person name="Asakawa S."/>
        </authorList>
    </citation>
    <scope>NUCLEOTIDE SEQUENCE [LARGE SCALE GENOMIC DNA]</scope>
    <source>
        <strain evidence="3 4">An22</strain>
    </source>
</reference>
<dbReference type="Pfam" id="PF07811">
    <property type="entry name" value="TadE"/>
    <property type="match status" value="1"/>
</dbReference>
<proteinExistence type="predicted"/>
<sequence>MSIFVRASGRKQRGAAAVEFALIAVFFFAVLFGIVEFGRGLYLWNSVQEVTRYVAREAVVCWREDWNTMRDARGMMGLPVLPAAPEFTSANITIEPLRRADMAVLTGANLPDNVDENASNCIIPDAVGTPRNCIGYVRVRVNASFTPLIGTLVWFPLPSIPLPLSTVVMPAESLGFMRGGCAA</sequence>
<feature type="transmembrane region" description="Helical" evidence="1">
    <location>
        <begin position="20"/>
        <end position="44"/>
    </location>
</feature>
<gene>
    <name evidence="3" type="ORF">FGKAn22_14670</name>
</gene>
<dbReference type="KEGG" id="fku:FGKAn22_14670"/>
<feature type="domain" description="TadE-like" evidence="2">
    <location>
        <begin position="14"/>
        <end position="56"/>
    </location>
</feature>
<protein>
    <recommendedName>
        <fullName evidence="2">TadE-like domain-containing protein</fullName>
    </recommendedName>
</protein>
<evidence type="ECO:0000313" key="4">
    <source>
        <dbReference type="Proteomes" id="UP001319121"/>
    </source>
</evidence>
<accession>A0AAN1T1M3</accession>
<keyword evidence="4" id="KW-1185">Reference proteome</keyword>
<organism evidence="3 4">
    <name type="scientific">Ferrigenium kumadai</name>
    <dbReference type="NCBI Taxonomy" id="1682490"/>
    <lineage>
        <taxon>Bacteria</taxon>
        <taxon>Pseudomonadati</taxon>
        <taxon>Pseudomonadota</taxon>
        <taxon>Betaproteobacteria</taxon>
        <taxon>Nitrosomonadales</taxon>
        <taxon>Gallionellaceae</taxon>
        <taxon>Ferrigenium</taxon>
    </lineage>
</organism>
<keyword evidence="1" id="KW-0472">Membrane</keyword>
<dbReference type="InterPro" id="IPR012495">
    <property type="entry name" value="TadE-like_dom"/>
</dbReference>
<dbReference type="RefSeq" id="WP_246487364.1">
    <property type="nucleotide sequence ID" value="NZ_AP019536.1"/>
</dbReference>
<evidence type="ECO:0000256" key="1">
    <source>
        <dbReference type="SAM" id="Phobius"/>
    </source>
</evidence>
<dbReference type="Proteomes" id="UP001319121">
    <property type="component" value="Chromosome"/>
</dbReference>
<keyword evidence="1" id="KW-1133">Transmembrane helix</keyword>
<dbReference type="AlphaFoldDB" id="A0AAN1T1M3"/>
<evidence type="ECO:0000313" key="3">
    <source>
        <dbReference type="EMBL" id="BBI99774.1"/>
    </source>
</evidence>
<dbReference type="EMBL" id="AP019536">
    <property type="protein sequence ID" value="BBI99774.1"/>
    <property type="molecule type" value="Genomic_DNA"/>
</dbReference>
<keyword evidence="1" id="KW-0812">Transmembrane</keyword>
<evidence type="ECO:0000259" key="2">
    <source>
        <dbReference type="Pfam" id="PF07811"/>
    </source>
</evidence>
<name>A0AAN1T1M3_9PROT</name>